<dbReference type="InterPro" id="IPR003509">
    <property type="entry name" value="UPF0102_YraN-like"/>
</dbReference>
<dbReference type="CDD" id="cd20736">
    <property type="entry name" value="PoNe_Nuclease"/>
    <property type="match status" value="1"/>
</dbReference>
<evidence type="ECO:0000313" key="4">
    <source>
        <dbReference type="Proteomes" id="UP000011991"/>
    </source>
</evidence>
<dbReference type="PANTHER" id="PTHR34039:SF1">
    <property type="entry name" value="UPF0102 PROTEIN YRAN"/>
    <property type="match status" value="1"/>
</dbReference>
<dbReference type="HAMAP" id="MF_00048">
    <property type="entry name" value="UPF0102"/>
    <property type="match status" value="1"/>
</dbReference>
<dbReference type="PANTHER" id="PTHR34039">
    <property type="entry name" value="UPF0102 PROTEIN YRAN"/>
    <property type="match status" value="1"/>
</dbReference>
<evidence type="ECO:0000313" key="3">
    <source>
        <dbReference type="EMBL" id="EMI20408.1"/>
    </source>
</evidence>
<dbReference type="Proteomes" id="UP000011991">
    <property type="component" value="Unassembled WGS sequence"/>
</dbReference>
<accession>M5RM61</accession>
<name>M5RM61_9BACT</name>
<dbReference type="InterPro" id="IPR011335">
    <property type="entry name" value="Restrct_endonuc-II-like"/>
</dbReference>
<dbReference type="EMBL" id="ANOG01000376">
    <property type="protein sequence ID" value="EMI20408.1"/>
    <property type="molecule type" value="Genomic_DNA"/>
</dbReference>
<reference evidence="3 4" key="1">
    <citation type="journal article" date="2013" name="Mar. Genomics">
        <title>Expression of sulfatases in Rhodopirellula baltica and the diversity of sulfatases in the genus Rhodopirellula.</title>
        <authorList>
            <person name="Wegner C.E."/>
            <person name="Richter-Heitmann T."/>
            <person name="Klindworth A."/>
            <person name="Klockow C."/>
            <person name="Richter M."/>
            <person name="Achstetter T."/>
            <person name="Glockner F.O."/>
            <person name="Harder J."/>
        </authorList>
    </citation>
    <scope>NUCLEOTIDE SEQUENCE [LARGE SCALE GENOMIC DNA]</scope>
    <source>
        <strain evidence="3 4">SM1</strain>
    </source>
</reference>
<sequence length="151" mass="17102">MVLRLLNRLRDRYLDCRYGAIDLSAPVGKRGEQAAARLLRQKRLVVVAESESDRGGEIDLIAIDPKSRVVIFVEVKTHSTTKPGHPADRVDEAKQGRVTRAALRYLKRKKLLGARCRFDVVAVWWPSGLAEPERIEHYEAAFEAAGDFQMF</sequence>
<dbReference type="GO" id="GO:0003676">
    <property type="term" value="F:nucleic acid binding"/>
    <property type="evidence" value="ECO:0007669"/>
    <property type="project" value="InterPro"/>
</dbReference>
<dbReference type="Gene3D" id="3.40.1350.10">
    <property type="match status" value="1"/>
</dbReference>
<organism evidence="3 4">
    <name type="scientific">Rhodopirellula maiorica SM1</name>
    <dbReference type="NCBI Taxonomy" id="1265738"/>
    <lineage>
        <taxon>Bacteria</taxon>
        <taxon>Pseudomonadati</taxon>
        <taxon>Planctomycetota</taxon>
        <taxon>Planctomycetia</taxon>
        <taxon>Pirellulales</taxon>
        <taxon>Pirellulaceae</taxon>
        <taxon>Novipirellula</taxon>
    </lineage>
</organism>
<evidence type="ECO:0000256" key="2">
    <source>
        <dbReference type="HAMAP-Rule" id="MF_00048"/>
    </source>
</evidence>
<dbReference type="Pfam" id="PF02021">
    <property type="entry name" value="UPF0102"/>
    <property type="match status" value="1"/>
</dbReference>
<keyword evidence="4" id="KW-1185">Reference proteome</keyword>
<comment type="similarity">
    <text evidence="1 2">Belongs to the UPF0102 family.</text>
</comment>
<evidence type="ECO:0000256" key="1">
    <source>
        <dbReference type="ARBA" id="ARBA00006738"/>
    </source>
</evidence>
<comment type="caution">
    <text evidence="3">The sequence shown here is derived from an EMBL/GenBank/DDBJ whole genome shotgun (WGS) entry which is preliminary data.</text>
</comment>
<dbReference type="InterPro" id="IPR011856">
    <property type="entry name" value="tRNA_endonuc-like_dom_sf"/>
</dbReference>
<dbReference type="SUPFAM" id="SSF52980">
    <property type="entry name" value="Restriction endonuclease-like"/>
    <property type="match status" value="1"/>
</dbReference>
<gene>
    <name evidence="3" type="ORF">RMSM_02667</name>
</gene>
<dbReference type="AlphaFoldDB" id="M5RM61"/>
<proteinExistence type="inferred from homology"/>
<protein>
    <recommendedName>
        <fullName evidence="2">UPF0102 protein RMSM_02667</fullName>
    </recommendedName>
</protein>
<dbReference type="PATRIC" id="fig|1265738.3.peg.2682"/>